<proteinExistence type="predicted"/>
<dbReference type="EMBL" id="FQ311431">
    <property type="protein sequence ID" value="CBQ68353.1"/>
    <property type="molecule type" value="Genomic_DNA"/>
</dbReference>
<dbReference type="OrthoDB" id="2556817at2759"/>
<feature type="compositionally biased region" description="Polar residues" evidence="1">
    <location>
        <begin position="1036"/>
        <end position="1050"/>
    </location>
</feature>
<feature type="chain" id="PRO_5003216838" evidence="2">
    <location>
        <begin position="21"/>
        <end position="1121"/>
    </location>
</feature>
<feature type="compositionally biased region" description="Polar residues" evidence="1">
    <location>
        <begin position="289"/>
        <end position="302"/>
    </location>
</feature>
<keyword evidence="2" id="KW-0732">Signal</keyword>
<feature type="signal peptide" evidence="2">
    <location>
        <begin position="1"/>
        <end position="20"/>
    </location>
</feature>
<feature type="region of interest" description="Disordered" evidence="1">
    <location>
        <begin position="1007"/>
        <end position="1053"/>
    </location>
</feature>
<evidence type="ECO:0000313" key="3">
    <source>
        <dbReference type="EMBL" id="CBQ68353.1"/>
    </source>
</evidence>
<feature type="compositionally biased region" description="Low complexity" evidence="1">
    <location>
        <begin position="397"/>
        <end position="406"/>
    </location>
</feature>
<organism evidence="3 4">
    <name type="scientific">Sporisorium reilianum (strain SRZ2)</name>
    <name type="common">Maize head smut fungus</name>
    <dbReference type="NCBI Taxonomy" id="999809"/>
    <lineage>
        <taxon>Eukaryota</taxon>
        <taxon>Fungi</taxon>
        <taxon>Dikarya</taxon>
        <taxon>Basidiomycota</taxon>
        <taxon>Ustilaginomycotina</taxon>
        <taxon>Ustilaginomycetes</taxon>
        <taxon>Ustilaginales</taxon>
        <taxon>Ustilaginaceae</taxon>
        <taxon>Sporisorium</taxon>
    </lineage>
</organism>
<keyword evidence="4" id="KW-1185">Reference proteome</keyword>
<dbReference type="HOGENOM" id="CLU_280357_0_0_1"/>
<gene>
    <name evidence="3" type="ORF">sr11226</name>
</gene>
<feature type="compositionally biased region" description="Polar residues" evidence="1">
    <location>
        <begin position="248"/>
        <end position="261"/>
    </location>
</feature>
<evidence type="ECO:0000313" key="4">
    <source>
        <dbReference type="Proteomes" id="UP000008867"/>
    </source>
</evidence>
<feature type="compositionally biased region" description="Polar residues" evidence="1">
    <location>
        <begin position="480"/>
        <end position="510"/>
    </location>
</feature>
<reference evidence="3 4" key="1">
    <citation type="journal article" date="2010" name="Science">
        <title>Pathogenicity determinants in smut fungi revealed by genome comparison.</title>
        <authorList>
            <person name="Schirawski J."/>
            <person name="Mannhaupt G."/>
            <person name="Muench K."/>
            <person name="Brefort T."/>
            <person name="Schipper K."/>
            <person name="Doehlemann G."/>
            <person name="Di Stasio M."/>
            <person name="Roessel N."/>
            <person name="Mendoza-Mendoza A."/>
            <person name="Pester D."/>
            <person name="Mueller O."/>
            <person name="Winterberg B."/>
            <person name="Meyer E."/>
            <person name="Ghareeb H."/>
            <person name="Wollenberg T."/>
            <person name="Muensterkoetter M."/>
            <person name="Wong P."/>
            <person name="Walter M."/>
            <person name="Stukenbrock E."/>
            <person name="Gueldener U."/>
            <person name="Kahmann R."/>
        </authorList>
    </citation>
    <scope>NUCLEOTIDE SEQUENCE [LARGE SCALE GENOMIC DNA]</scope>
    <source>
        <strain evidence="4">SRZ2</strain>
    </source>
</reference>
<dbReference type="VEuPathDB" id="FungiDB:sr11226"/>
<dbReference type="Proteomes" id="UP000008867">
    <property type="component" value="Chromosome 10"/>
</dbReference>
<evidence type="ECO:0000256" key="1">
    <source>
        <dbReference type="SAM" id="MobiDB-lite"/>
    </source>
</evidence>
<feature type="region of interest" description="Disordered" evidence="1">
    <location>
        <begin position="385"/>
        <end position="406"/>
    </location>
</feature>
<dbReference type="AlphaFoldDB" id="E6ZM96"/>
<protein>
    <submittedName>
        <fullName evidence="3">Uncharacterized protein</fullName>
    </submittedName>
</protein>
<sequence length="1121" mass="122563">MPLLLVLLFISLIVVGSVSGLEPVSRMHKVVRRSQNDHSQHVAADANQRFAEHGSSSVAHFLHSNNKRATGSEIEPESSAQPQGPPRRAVFIRHEGDKFYTANSDAPDVWTQIPSDRQWSLKNVFRDLKWKAEMLGGKLKFRPFGRSRKAQAATEPSRPPGVELITKDSNDRYFVGNSLIPDKWTPVKSALEQEGRWRSCPRRLKTALGSAVSKLHRRSEPGGQPTPNDPSAGSSSASDPDTKPGAQGSKQQGASLSTVSQKEFFEAGRQAPDISSEQPARPRRIRIQTPDQVAGGSTSEIQPASDDETGASPAQQDAAARRGGLQTSSKFDAPNFDQARPQSRVAAWSDRTRTKLAAAAAKWKANLPSASLPRVFTSKPALLKLSTGKPSSRTEPEAAGAVEAAAADPQDVRVRGRYTFTQTSPGDTSARWIPTTDIEGRTGWVSDPANPGGWEKIHSGPLQRGSGDEKLKPIAEPDGASTSETRPASSAPGSSGDQRQPPQSGASTSAAGERTDAQPEPWRPKTMQLRYNSQGYFEKVSDPATSQVSRSPSLSSETSFKFASGDEVGEEPDSPRGSSHESPDFKMPSSLSSPSSGGKTPEHEAAAAAAAESGRFGVSPKSSSLVDDAQARTVTAHVPHPLDNGAPDVNLQHPANQHIRDAIARLPERDGAEIVAFPNAAEPGGHVVYAYANEPHTAFHRERFDVLPTVVKFRQTREGPKAREMVVRPIPGTGQVEQQPPDATFRQAEFERPPPMSQADAWRWKLRTRLSDAKDALAVGRDRSLAGFHTTGGVPALYGWTGVDQGHIIPPEARRIAQQRGEVRIFYNPHNPLEQKRFTYDGPLRSPSDPLLPPTDAHFHTYDVPPSRALPLPKQWRDAGEAEDEREARALERMHKSQEGTWELPPHLRENYAIPPRTFPERWPDAWDRKRAEWAAKAKQLPQRTSDAWTRVKTWSSNLPQRVRDTSDRLRAWYAARPAGGAAGAASEPGTGRLANWRANLGQAWAKSPFSRRPSAAPTTTDAALRDAQSAVDATAPSTTDATQRPNRWSSWRPFTRRPATEAAPSSWTQRFRSAADTLKSIPDRATALFKGTDAASTTRTITEHAHPLRRRQLAHRRHRL</sequence>
<feature type="compositionally biased region" description="Basic and acidic residues" evidence="1">
    <location>
        <begin position="466"/>
        <end position="475"/>
    </location>
</feature>
<feature type="region of interest" description="Disordered" evidence="1">
    <location>
        <begin position="419"/>
        <end position="628"/>
    </location>
</feature>
<name>E6ZM96_SPORE</name>
<feature type="region of interest" description="Disordered" evidence="1">
    <location>
        <begin position="68"/>
        <end position="87"/>
    </location>
</feature>
<feature type="region of interest" description="Disordered" evidence="1">
    <location>
        <begin position="209"/>
        <end position="350"/>
    </location>
</feature>
<dbReference type="eggNOG" id="ENOG502TAGQ">
    <property type="taxonomic scope" value="Eukaryota"/>
</dbReference>
<feature type="compositionally biased region" description="Low complexity" evidence="1">
    <location>
        <begin position="229"/>
        <end position="239"/>
    </location>
</feature>
<evidence type="ECO:0000256" key="2">
    <source>
        <dbReference type="SAM" id="SignalP"/>
    </source>
</evidence>
<accession>E6ZM96</accession>
<feature type="region of interest" description="Disordered" evidence="1">
    <location>
        <begin position="145"/>
        <end position="165"/>
    </location>
</feature>
<feature type="compositionally biased region" description="Polar residues" evidence="1">
    <location>
        <begin position="543"/>
        <end position="561"/>
    </location>
</feature>